<dbReference type="EMBL" id="CM047908">
    <property type="protein sequence ID" value="KAJ0081791.1"/>
    <property type="molecule type" value="Genomic_DNA"/>
</dbReference>
<keyword evidence="2" id="KW-1185">Reference proteome</keyword>
<protein>
    <submittedName>
        <fullName evidence="1">Uncharacterized protein</fullName>
    </submittedName>
</protein>
<accession>A0ACC1A6J0</accession>
<dbReference type="Proteomes" id="UP001164250">
    <property type="component" value="Chromosome 12"/>
</dbReference>
<organism evidence="1 2">
    <name type="scientific">Pistacia atlantica</name>
    <dbReference type="NCBI Taxonomy" id="434234"/>
    <lineage>
        <taxon>Eukaryota</taxon>
        <taxon>Viridiplantae</taxon>
        <taxon>Streptophyta</taxon>
        <taxon>Embryophyta</taxon>
        <taxon>Tracheophyta</taxon>
        <taxon>Spermatophyta</taxon>
        <taxon>Magnoliopsida</taxon>
        <taxon>eudicotyledons</taxon>
        <taxon>Gunneridae</taxon>
        <taxon>Pentapetalae</taxon>
        <taxon>rosids</taxon>
        <taxon>malvids</taxon>
        <taxon>Sapindales</taxon>
        <taxon>Anacardiaceae</taxon>
        <taxon>Pistacia</taxon>
    </lineage>
</organism>
<proteinExistence type="predicted"/>
<sequence length="93" mass="10177">MMYSNIAPIICSHRSDANGCNNGLHTLGFHRGSLPITYAPNTHLHPEGSNATTQTNIILCNYTFGNYSHITTLIFPAITLMAHFRCNGLPCSI</sequence>
<name>A0ACC1A6J0_9ROSI</name>
<comment type="caution">
    <text evidence="1">The sequence shown here is derived from an EMBL/GenBank/DDBJ whole genome shotgun (WGS) entry which is preliminary data.</text>
</comment>
<evidence type="ECO:0000313" key="1">
    <source>
        <dbReference type="EMBL" id="KAJ0081791.1"/>
    </source>
</evidence>
<reference evidence="2" key="1">
    <citation type="journal article" date="2023" name="G3 (Bethesda)">
        <title>Genome assembly and association tests identify interacting loci associated with vigor, precocity, and sex in interspecific pistachio rootstocks.</title>
        <authorList>
            <person name="Palmer W."/>
            <person name="Jacygrad E."/>
            <person name="Sagayaradj S."/>
            <person name="Cavanaugh K."/>
            <person name="Han R."/>
            <person name="Bertier L."/>
            <person name="Beede B."/>
            <person name="Kafkas S."/>
            <person name="Golino D."/>
            <person name="Preece J."/>
            <person name="Michelmore R."/>
        </authorList>
    </citation>
    <scope>NUCLEOTIDE SEQUENCE [LARGE SCALE GENOMIC DNA]</scope>
</reference>
<gene>
    <name evidence="1" type="ORF">Patl1_10359</name>
</gene>
<evidence type="ECO:0000313" key="2">
    <source>
        <dbReference type="Proteomes" id="UP001164250"/>
    </source>
</evidence>